<dbReference type="Proteomes" id="UP000325315">
    <property type="component" value="Unassembled WGS sequence"/>
</dbReference>
<keyword evidence="2" id="KW-1185">Reference proteome</keyword>
<name>A0A5B6UDY9_9ROSI</name>
<sequence length="79" mass="8591">MSCSAWVSSMACKECGARFGSWSSYMFSSWLHFVTGWIHLKLVEKANEGNMAAKSSGEIGEAKSGLGAAIDRLEENLNK</sequence>
<gene>
    <name evidence="1" type="ORF">EPI10_018044</name>
</gene>
<organism evidence="1 2">
    <name type="scientific">Gossypium australe</name>
    <dbReference type="NCBI Taxonomy" id="47621"/>
    <lineage>
        <taxon>Eukaryota</taxon>
        <taxon>Viridiplantae</taxon>
        <taxon>Streptophyta</taxon>
        <taxon>Embryophyta</taxon>
        <taxon>Tracheophyta</taxon>
        <taxon>Spermatophyta</taxon>
        <taxon>Magnoliopsida</taxon>
        <taxon>eudicotyledons</taxon>
        <taxon>Gunneridae</taxon>
        <taxon>Pentapetalae</taxon>
        <taxon>rosids</taxon>
        <taxon>malvids</taxon>
        <taxon>Malvales</taxon>
        <taxon>Malvaceae</taxon>
        <taxon>Malvoideae</taxon>
        <taxon>Gossypium</taxon>
    </lineage>
</organism>
<dbReference type="AlphaFoldDB" id="A0A5B6UDY9"/>
<protein>
    <submittedName>
        <fullName evidence="1">Mitochondrial inner membrane translocase subunit Tim17/Tim22/Tim23/peroxisomal protein PMP24</fullName>
    </submittedName>
</protein>
<comment type="caution">
    <text evidence="1">The sequence shown here is derived from an EMBL/GenBank/DDBJ whole genome shotgun (WGS) entry which is preliminary data.</text>
</comment>
<reference evidence="2" key="1">
    <citation type="journal article" date="2019" name="Plant Biotechnol. J.">
        <title>Genome sequencing of the Australian wild diploid species Gossypium australe highlights disease resistance and delayed gland morphogenesis.</title>
        <authorList>
            <person name="Cai Y."/>
            <person name="Cai X."/>
            <person name="Wang Q."/>
            <person name="Wang P."/>
            <person name="Zhang Y."/>
            <person name="Cai C."/>
            <person name="Xu Y."/>
            <person name="Wang K."/>
            <person name="Zhou Z."/>
            <person name="Wang C."/>
            <person name="Geng S."/>
            <person name="Li B."/>
            <person name="Dong Q."/>
            <person name="Hou Y."/>
            <person name="Wang H."/>
            <person name="Ai P."/>
            <person name="Liu Z."/>
            <person name="Yi F."/>
            <person name="Sun M."/>
            <person name="An G."/>
            <person name="Cheng J."/>
            <person name="Zhang Y."/>
            <person name="Shi Q."/>
            <person name="Xie Y."/>
            <person name="Shi X."/>
            <person name="Chang Y."/>
            <person name="Huang F."/>
            <person name="Chen Y."/>
            <person name="Hong S."/>
            <person name="Mi L."/>
            <person name="Sun Q."/>
            <person name="Zhang L."/>
            <person name="Zhou B."/>
            <person name="Peng R."/>
            <person name="Zhang X."/>
            <person name="Liu F."/>
        </authorList>
    </citation>
    <scope>NUCLEOTIDE SEQUENCE [LARGE SCALE GENOMIC DNA]</scope>
    <source>
        <strain evidence="2">cv. PA1801</strain>
    </source>
</reference>
<dbReference type="EMBL" id="SMMG02000012">
    <property type="protein sequence ID" value="KAA3454966.1"/>
    <property type="molecule type" value="Genomic_DNA"/>
</dbReference>
<accession>A0A5B6UDY9</accession>
<proteinExistence type="predicted"/>
<dbReference type="OrthoDB" id="509993at2759"/>
<evidence type="ECO:0000313" key="2">
    <source>
        <dbReference type="Proteomes" id="UP000325315"/>
    </source>
</evidence>
<evidence type="ECO:0000313" key="1">
    <source>
        <dbReference type="EMBL" id="KAA3454966.1"/>
    </source>
</evidence>